<sequence length="190" mass="21062">MKKLFQLLLVLTLVLSIGNAAYAESSNETSKDVLAVQAVRDPEPNIISPFASGETIETSALGAKYVDSKAFIRFLSSSWSKADKYNWTESQSYSLSFTTSVATDVAKAIKANFGLAGSYTSTYSVGTSIPADQTKFSKLSYNMDLNKQYVKYRKKLVTCNVASCWESYTTWTETTYIEPTANSYLIVNYQ</sequence>
<dbReference type="OrthoDB" id="2973694at2"/>
<dbReference type="Proteomes" id="UP000289856">
    <property type="component" value="Chromosome"/>
</dbReference>
<evidence type="ECO:0000313" key="3">
    <source>
        <dbReference type="Proteomes" id="UP000289856"/>
    </source>
</evidence>
<dbReference type="EMBL" id="AP019400">
    <property type="protein sequence ID" value="BBI34604.1"/>
    <property type="molecule type" value="Genomic_DNA"/>
</dbReference>
<protein>
    <submittedName>
        <fullName evidence="2">Uncharacterized protein</fullName>
    </submittedName>
</protein>
<dbReference type="AlphaFoldDB" id="A0A3T1D957"/>
<proteinExistence type="predicted"/>
<feature type="chain" id="PRO_5019027584" evidence="1">
    <location>
        <begin position="24"/>
        <end position="190"/>
    </location>
</feature>
<keyword evidence="3" id="KW-1185">Reference proteome</keyword>
<dbReference type="RefSeq" id="WP_130612207.1">
    <property type="nucleotide sequence ID" value="NZ_AP019400.1"/>
</dbReference>
<reference evidence="2 3" key="1">
    <citation type="submission" date="2019-01" db="EMBL/GenBank/DDBJ databases">
        <title>Complete genome sequence of Cohnella hallensis HS21 isolated from Korean fir (Abies koreana) rhizospheric soil.</title>
        <authorList>
            <person name="Jiang L."/>
            <person name="Kang S.W."/>
            <person name="Kim S."/>
            <person name="Jung J."/>
            <person name="Kim C.Y."/>
            <person name="Kim D.H."/>
            <person name="Kim S.W."/>
            <person name="Lee J."/>
        </authorList>
    </citation>
    <scope>NUCLEOTIDE SEQUENCE [LARGE SCALE GENOMIC DNA]</scope>
    <source>
        <strain evidence="2 3">HS21</strain>
    </source>
</reference>
<keyword evidence="1" id="KW-0732">Signal</keyword>
<evidence type="ECO:0000256" key="1">
    <source>
        <dbReference type="SAM" id="SignalP"/>
    </source>
</evidence>
<dbReference type="KEGG" id="cohn:KCTCHS21_40030"/>
<organism evidence="2 3">
    <name type="scientific">Cohnella abietis</name>
    <dbReference type="NCBI Taxonomy" id="2507935"/>
    <lineage>
        <taxon>Bacteria</taxon>
        <taxon>Bacillati</taxon>
        <taxon>Bacillota</taxon>
        <taxon>Bacilli</taxon>
        <taxon>Bacillales</taxon>
        <taxon>Paenibacillaceae</taxon>
        <taxon>Cohnella</taxon>
    </lineage>
</organism>
<name>A0A3T1D957_9BACL</name>
<gene>
    <name evidence="2" type="ORF">KCTCHS21_40030</name>
</gene>
<evidence type="ECO:0000313" key="2">
    <source>
        <dbReference type="EMBL" id="BBI34604.1"/>
    </source>
</evidence>
<accession>A0A3T1D957</accession>
<feature type="signal peptide" evidence="1">
    <location>
        <begin position="1"/>
        <end position="23"/>
    </location>
</feature>